<dbReference type="EMBL" id="MU858048">
    <property type="protein sequence ID" value="KAK4219346.1"/>
    <property type="molecule type" value="Genomic_DNA"/>
</dbReference>
<accession>A0AAN6YJS2</accession>
<protein>
    <recommendedName>
        <fullName evidence="8">Rhodopsin domain-containing protein</fullName>
    </recommendedName>
</protein>
<feature type="transmembrane region" description="Helical" evidence="7">
    <location>
        <begin position="274"/>
        <end position="297"/>
    </location>
</feature>
<reference evidence="9" key="2">
    <citation type="submission" date="2023-05" db="EMBL/GenBank/DDBJ databases">
        <authorList>
            <consortium name="Lawrence Berkeley National Laboratory"/>
            <person name="Steindorff A."/>
            <person name="Hensen N."/>
            <person name="Bonometti L."/>
            <person name="Westerberg I."/>
            <person name="Brannstrom I.O."/>
            <person name="Guillou S."/>
            <person name="Cros-Aarteil S."/>
            <person name="Calhoun S."/>
            <person name="Haridas S."/>
            <person name="Kuo A."/>
            <person name="Mondo S."/>
            <person name="Pangilinan J."/>
            <person name="Riley R."/>
            <person name="Labutti K."/>
            <person name="Andreopoulos B."/>
            <person name="Lipzen A."/>
            <person name="Chen C."/>
            <person name="Yanf M."/>
            <person name="Daum C."/>
            <person name="Ng V."/>
            <person name="Clum A."/>
            <person name="Ohm R."/>
            <person name="Martin F."/>
            <person name="Silar P."/>
            <person name="Natvig D."/>
            <person name="Lalanne C."/>
            <person name="Gautier V."/>
            <person name="Ament-Velasquez S.L."/>
            <person name="Kruys A."/>
            <person name="Hutchinson M.I."/>
            <person name="Powell A.J."/>
            <person name="Barry K."/>
            <person name="Miller A.N."/>
            <person name="Grigoriev I.V."/>
            <person name="Debuchy R."/>
            <person name="Gladieux P."/>
            <person name="Thoren M.H."/>
            <person name="Johannesson H."/>
        </authorList>
    </citation>
    <scope>NUCLEOTIDE SEQUENCE</scope>
    <source>
        <strain evidence="9">PSN293</strain>
    </source>
</reference>
<dbReference type="AlphaFoldDB" id="A0AAN6YJS2"/>
<name>A0AAN6YJS2_9PEZI</name>
<feature type="transmembrane region" description="Helical" evidence="7">
    <location>
        <begin position="121"/>
        <end position="148"/>
    </location>
</feature>
<evidence type="ECO:0000256" key="5">
    <source>
        <dbReference type="ARBA" id="ARBA00038359"/>
    </source>
</evidence>
<dbReference type="PANTHER" id="PTHR33048:SF42">
    <property type="entry name" value="INTEGRAL MEMBRANE PROTEIN"/>
    <property type="match status" value="1"/>
</dbReference>
<evidence type="ECO:0000313" key="10">
    <source>
        <dbReference type="Proteomes" id="UP001301769"/>
    </source>
</evidence>
<evidence type="ECO:0000256" key="3">
    <source>
        <dbReference type="ARBA" id="ARBA00022989"/>
    </source>
</evidence>
<comment type="caution">
    <text evidence="9">The sequence shown here is derived from an EMBL/GenBank/DDBJ whole genome shotgun (WGS) entry which is preliminary data.</text>
</comment>
<evidence type="ECO:0000313" key="9">
    <source>
        <dbReference type="EMBL" id="KAK4219346.1"/>
    </source>
</evidence>
<evidence type="ECO:0000256" key="1">
    <source>
        <dbReference type="ARBA" id="ARBA00004141"/>
    </source>
</evidence>
<dbReference type="Proteomes" id="UP001301769">
    <property type="component" value="Unassembled WGS sequence"/>
</dbReference>
<keyword evidence="2 7" id="KW-0812">Transmembrane</keyword>
<keyword evidence="4 7" id="KW-0472">Membrane</keyword>
<dbReference type="InterPro" id="IPR052337">
    <property type="entry name" value="SAT4-like"/>
</dbReference>
<reference evidence="9" key="1">
    <citation type="journal article" date="2023" name="Mol. Phylogenet. Evol.">
        <title>Genome-scale phylogeny and comparative genomics of the fungal order Sordariales.</title>
        <authorList>
            <person name="Hensen N."/>
            <person name="Bonometti L."/>
            <person name="Westerberg I."/>
            <person name="Brannstrom I.O."/>
            <person name="Guillou S."/>
            <person name="Cros-Aarteil S."/>
            <person name="Calhoun S."/>
            <person name="Haridas S."/>
            <person name="Kuo A."/>
            <person name="Mondo S."/>
            <person name="Pangilinan J."/>
            <person name="Riley R."/>
            <person name="LaButti K."/>
            <person name="Andreopoulos B."/>
            <person name="Lipzen A."/>
            <person name="Chen C."/>
            <person name="Yan M."/>
            <person name="Daum C."/>
            <person name="Ng V."/>
            <person name="Clum A."/>
            <person name="Steindorff A."/>
            <person name="Ohm R.A."/>
            <person name="Martin F."/>
            <person name="Silar P."/>
            <person name="Natvig D.O."/>
            <person name="Lalanne C."/>
            <person name="Gautier V."/>
            <person name="Ament-Velasquez S.L."/>
            <person name="Kruys A."/>
            <person name="Hutchinson M.I."/>
            <person name="Powell A.J."/>
            <person name="Barry K."/>
            <person name="Miller A.N."/>
            <person name="Grigoriev I.V."/>
            <person name="Debuchy R."/>
            <person name="Gladieux P."/>
            <person name="Hiltunen Thoren M."/>
            <person name="Johannesson H."/>
        </authorList>
    </citation>
    <scope>NUCLEOTIDE SEQUENCE</scope>
    <source>
        <strain evidence="9">PSN293</strain>
    </source>
</reference>
<evidence type="ECO:0000256" key="7">
    <source>
        <dbReference type="SAM" id="Phobius"/>
    </source>
</evidence>
<feature type="region of interest" description="Disordered" evidence="6">
    <location>
        <begin position="379"/>
        <end position="412"/>
    </location>
</feature>
<evidence type="ECO:0000256" key="4">
    <source>
        <dbReference type="ARBA" id="ARBA00023136"/>
    </source>
</evidence>
<evidence type="ECO:0000259" key="8">
    <source>
        <dbReference type="Pfam" id="PF20684"/>
    </source>
</evidence>
<feature type="transmembrane region" description="Helical" evidence="7">
    <location>
        <begin position="155"/>
        <end position="176"/>
    </location>
</feature>
<evidence type="ECO:0000256" key="6">
    <source>
        <dbReference type="SAM" id="MobiDB-lite"/>
    </source>
</evidence>
<proteinExistence type="inferred from homology"/>
<sequence>MSNAGPAGNSTDAGAGGPPPPGAVPVFPPISGENNKDELINSLAVVASFATAMMGLRYFCKIRYAKGFGIDDVFLLIGWMFLIISIVLECLATNHGLGLHFTDILQDMSKLMQLPQANKYLFVGEFFGILGISFAKTSFCFTILRLCVQKWHKALIWFCIVTVNLVMWPCAISFFVGCTPVEKKFDDSVPGHCIDTQPIIDFAVFAGVYSAVTDFILAIFPWFLIWNLQMRLVEKLGVCVCMSMGILSGVFAIVKSAHLPNSLSDYTWLSTPLLIWSGAELAIVIMASSIPFLRLFWKEMKEKTTSARSRNKTGYANTGYKLDSVHSKMGTHSRIQRSQKGTASNSKTLVDDSSDKSILAQSKNMAGIMRSTEVVVETESTKGEYPGQLGVDMKNGSKNTSHRSFYNGDDVV</sequence>
<dbReference type="Pfam" id="PF20684">
    <property type="entry name" value="Fung_rhodopsin"/>
    <property type="match status" value="1"/>
</dbReference>
<keyword evidence="3 7" id="KW-1133">Transmembrane helix</keyword>
<gene>
    <name evidence="9" type="ORF">QBC37DRAFT_394693</name>
</gene>
<feature type="region of interest" description="Disordered" evidence="6">
    <location>
        <begin position="331"/>
        <end position="354"/>
    </location>
</feature>
<feature type="compositionally biased region" description="Polar residues" evidence="6">
    <location>
        <begin position="338"/>
        <end position="348"/>
    </location>
</feature>
<keyword evidence="10" id="KW-1185">Reference proteome</keyword>
<feature type="domain" description="Rhodopsin" evidence="8">
    <location>
        <begin position="56"/>
        <end position="296"/>
    </location>
</feature>
<dbReference type="GO" id="GO:0016020">
    <property type="term" value="C:membrane"/>
    <property type="evidence" value="ECO:0007669"/>
    <property type="project" value="UniProtKB-SubCell"/>
</dbReference>
<comment type="similarity">
    <text evidence="5">Belongs to the SAT4 family.</text>
</comment>
<feature type="transmembrane region" description="Helical" evidence="7">
    <location>
        <begin position="202"/>
        <end position="224"/>
    </location>
</feature>
<feature type="transmembrane region" description="Helical" evidence="7">
    <location>
        <begin position="236"/>
        <end position="254"/>
    </location>
</feature>
<dbReference type="InterPro" id="IPR049326">
    <property type="entry name" value="Rhodopsin_dom_fungi"/>
</dbReference>
<dbReference type="PANTHER" id="PTHR33048">
    <property type="entry name" value="PTH11-LIKE INTEGRAL MEMBRANE PROTEIN (AFU_ORTHOLOGUE AFUA_5G11245)"/>
    <property type="match status" value="1"/>
</dbReference>
<feature type="transmembrane region" description="Helical" evidence="7">
    <location>
        <begin position="72"/>
        <end position="101"/>
    </location>
</feature>
<organism evidence="9 10">
    <name type="scientific">Rhypophila decipiens</name>
    <dbReference type="NCBI Taxonomy" id="261697"/>
    <lineage>
        <taxon>Eukaryota</taxon>
        <taxon>Fungi</taxon>
        <taxon>Dikarya</taxon>
        <taxon>Ascomycota</taxon>
        <taxon>Pezizomycotina</taxon>
        <taxon>Sordariomycetes</taxon>
        <taxon>Sordariomycetidae</taxon>
        <taxon>Sordariales</taxon>
        <taxon>Naviculisporaceae</taxon>
        <taxon>Rhypophila</taxon>
    </lineage>
</organism>
<comment type="subcellular location">
    <subcellularLocation>
        <location evidence="1">Membrane</location>
        <topology evidence="1">Multi-pass membrane protein</topology>
    </subcellularLocation>
</comment>
<evidence type="ECO:0000256" key="2">
    <source>
        <dbReference type="ARBA" id="ARBA00022692"/>
    </source>
</evidence>
<feature type="transmembrane region" description="Helical" evidence="7">
    <location>
        <begin position="39"/>
        <end position="60"/>
    </location>
</feature>